<feature type="active site" evidence="2">
    <location>
        <position position="147"/>
    </location>
</feature>
<evidence type="ECO:0000256" key="1">
    <source>
        <dbReference type="ARBA" id="ARBA00010759"/>
    </source>
</evidence>
<gene>
    <name evidence="2" type="primary">def</name>
    <name evidence="3" type="ORF">A2370_00715</name>
</gene>
<dbReference type="PANTHER" id="PTHR10458">
    <property type="entry name" value="PEPTIDE DEFORMYLASE"/>
    <property type="match status" value="1"/>
</dbReference>
<proteinExistence type="inferred from homology"/>
<accession>A0A1G2QF67</accession>
<comment type="cofactor">
    <cofactor evidence="2">
        <name>Fe(2+)</name>
        <dbReference type="ChEBI" id="CHEBI:29033"/>
    </cofactor>
    <text evidence="2">Binds 1 Fe(2+) ion.</text>
</comment>
<name>A0A1G2QF67_9BACT</name>
<dbReference type="PIRSF" id="PIRSF004749">
    <property type="entry name" value="Pep_def"/>
    <property type="match status" value="1"/>
</dbReference>
<feature type="binding site" evidence="2">
    <location>
        <position position="104"/>
    </location>
    <ligand>
        <name>Fe cation</name>
        <dbReference type="ChEBI" id="CHEBI:24875"/>
    </ligand>
</feature>
<dbReference type="Proteomes" id="UP000176222">
    <property type="component" value="Unassembled WGS sequence"/>
</dbReference>
<reference evidence="3 4" key="1">
    <citation type="journal article" date="2016" name="Nat. Commun.">
        <title>Thousands of microbial genomes shed light on interconnected biogeochemical processes in an aquifer system.</title>
        <authorList>
            <person name="Anantharaman K."/>
            <person name="Brown C.T."/>
            <person name="Hug L.A."/>
            <person name="Sharon I."/>
            <person name="Castelle C.J."/>
            <person name="Probst A.J."/>
            <person name="Thomas B.C."/>
            <person name="Singh A."/>
            <person name="Wilkins M.J."/>
            <person name="Karaoz U."/>
            <person name="Brodie E.L."/>
            <person name="Williams K.H."/>
            <person name="Hubbard S.S."/>
            <person name="Banfield J.F."/>
        </authorList>
    </citation>
    <scope>NUCLEOTIDE SEQUENCE [LARGE SCALE GENOMIC DNA]</scope>
</reference>
<evidence type="ECO:0000256" key="2">
    <source>
        <dbReference type="HAMAP-Rule" id="MF_00163"/>
    </source>
</evidence>
<dbReference type="InterPro" id="IPR023635">
    <property type="entry name" value="Peptide_deformylase"/>
</dbReference>
<comment type="similarity">
    <text evidence="1 2">Belongs to the polypeptide deformylase family.</text>
</comment>
<dbReference type="GO" id="GO:0042586">
    <property type="term" value="F:peptide deformylase activity"/>
    <property type="evidence" value="ECO:0007669"/>
    <property type="project" value="UniProtKB-UniRule"/>
</dbReference>
<dbReference type="InterPro" id="IPR036821">
    <property type="entry name" value="Peptide_deformylase_sf"/>
</dbReference>
<dbReference type="NCBIfam" id="TIGR00079">
    <property type="entry name" value="pept_deformyl"/>
    <property type="match status" value="1"/>
</dbReference>
<dbReference type="STRING" id="1802436.A2370_00715"/>
<dbReference type="CDD" id="cd00487">
    <property type="entry name" value="Pep_deformylase"/>
    <property type="match status" value="1"/>
</dbReference>
<feature type="binding site" evidence="2">
    <location>
        <position position="150"/>
    </location>
    <ligand>
        <name>Fe cation</name>
        <dbReference type="ChEBI" id="CHEBI:24875"/>
    </ligand>
</feature>
<dbReference type="GO" id="GO:0006412">
    <property type="term" value="P:translation"/>
    <property type="evidence" value="ECO:0007669"/>
    <property type="project" value="UniProtKB-UniRule"/>
</dbReference>
<feature type="binding site" evidence="2">
    <location>
        <position position="146"/>
    </location>
    <ligand>
        <name>Fe cation</name>
        <dbReference type="ChEBI" id="CHEBI:24875"/>
    </ligand>
</feature>
<comment type="caution">
    <text evidence="3">The sequence shown here is derived from an EMBL/GenBank/DDBJ whole genome shotgun (WGS) entry which is preliminary data.</text>
</comment>
<dbReference type="PRINTS" id="PR01576">
    <property type="entry name" value="PDEFORMYLASE"/>
</dbReference>
<dbReference type="PANTHER" id="PTHR10458:SF22">
    <property type="entry name" value="PEPTIDE DEFORMYLASE"/>
    <property type="match status" value="1"/>
</dbReference>
<dbReference type="SUPFAM" id="SSF56420">
    <property type="entry name" value="Peptide deformylase"/>
    <property type="match status" value="1"/>
</dbReference>
<keyword evidence="2" id="KW-0408">Iron</keyword>
<dbReference type="Pfam" id="PF01327">
    <property type="entry name" value="Pep_deformylase"/>
    <property type="match status" value="1"/>
</dbReference>
<evidence type="ECO:0000313" key="4">
    <source>
        <dbReference type="Proteomes" id="UP000176222"/>
    </source>
</evidence>
<keyword evidence="2" id="KW-0378">Hydrolase</keyword>
<dbReference type="GO" id="GO:0046872">
    <property type="term" value="F:metal ion binding"/>
    <property type="evidence" value="ECO:0007669"/>
    <property type="project" value="UniProtKB-KW"/>
</dbReference>
<keyword evidence="2" id="KW-0479">Metal-binding</keyword>
<protein>
    <recommendedName>
        <fullName evidence="2">Peptide deformylase</fullName>
        <shortName evidence="2">PDF</shortName>
        <ecNumber evidence="2">3.5.1.88</ecNumber>
    </recommendedName>
    <alternativeName>
        <fullName evidence="2">Polypeptide deformylase</fullName>
    </alternativeName>
</protein>
<comment type="catalytic activity">
    <reaction evidence="2">
        <text>N-terminal N-formyl-L-methionyl-[peptide] + H2O = N-terminal L-methionyl-[peptide] + formate</text>
        <dbReference type="Rhea" id="RHEA:24420"/>
        <dbReference type="Rhea" id="RHEA-COMP:10639"/>
        <dbReference type="Rhea" id="RHEA-COMP:10640"/>
        <dbReference type="ChEBI" id="CHEBI:15377"/>
        <dbReference type="ChEBI" id="CHEBI:15740"/>
        <dbReference type="ChEBI" id="CHEBI:49298"/>
        <dbReference type="ChEBI" id="CHEBI:64731"/>
        <dbReference type="EC" id="3.5.1.88"/>
    </reaction>
</comment>
<dbReference type="NCBIfam" id="NF001159">
    <property type="entry name" value="PRK00150.1-3"/>
    <property type="match status" value="1"/>
</dbReference>
<dbReference type="AlphaFoldDB" id="A0A1G2QF67"/>
<dbReference type="EMBL" id="MHTH01000006">
    <property type="protein sequence ID" value="OHA59028.1"/>
    <property type="molecule type" value="Genomic_DNA"/>
</dbReference>
<keyword evidence="2" id="KW-0648">Protein biosynthesis</keyword>
<organism evidence="3 4">
    <name type="scientific">Candidatus Vogelbacteria bacterium RIFOXYB1_FULL_42_16</name>
    <dbReference type="NCBI Taxonomy" id="1802436"/>
    <lineage>
        <taxon>Bacteria</taxon>
        <taxon>Candidatus Vogeliibacteriota</taxon>
    </lineage>
</organism>
<evidence type="ECO:0000313" key="3">
    <source>
        <dbReference type="EMBL" id="OHA59028.1"/>
    </source>
</evidence>
<dbReference type="HAMAP" id="MF_00163">
    <property type="entry name" value="Pep_deformylase"/>
    <property type="match status" value="1"/>
</dbReference>
<sequence>MMAKILQKDNKILRAKSVEIDPKSIGGTKIKKLLAEMITILDACPDGAALAAPQIGVNWRIFVVSKKIFTDQNDQPDPKAKDIIFINPRLVKISKKKKKLEEGCLSVRGVFGEIDRAEKATVEAYNEFGQKFSYTGAGLMAQIFQHELDHLDGVLFIDKAKNLAQVDLLN</sequence>
<dbReference type="EC" id="3.5.1.88" evidence="2"/>
<dbReference type="Gene3D" id="3.90.45.10">
    <property type="entry name" value="Peptide deformylase"/>
    <property type="match status" value="1"/>
</dbReference>
<comment type="function">
    <text evidence="2">Removes the formyl group from the N-terminal Met of newly synthesized proteins. Requires at least a dipeptide for an efficient rate of reaction. N-terminal L-methionine is a prerequisite for activity but the enzyme has broad specificity at other positions.</text>
</comment>